<reference evidence="1 2" key="1">
    <citation type="journal article" date="2011" name="J. Bacteriol.">
        <title>Complete genome sequence of 'Vulcanisaeta moutnovskia' strain 768-28, a novel member of the hyperthermophilic crenarchaeal genus vulcanisaeta.</title>
        <authorList>
            <person name="Gumerov V.M."/>
            <person name="Mardanov A.V."/>
            <person name="Beletsky A.V."/>
            <person name="Prokofeva M.I."/>
            <person name="Bonch-Osmolovskaya E.A."/>
            <person name="Ravin N.V."/>
            <person name="Skryabin K.G."/>
        </authorList>
    </citation>
    <scope>NUCLEOTIDE SEQUENCE [LARGE SCALE GENOMIC DNA]</scope>
    <source>
        <strain evidence="1 2">768-28</strain>
    </source>
</reference>
<accession>F0QTI6</accession>
<keyword evidence="2" id="KW-1185">Reference proteome</keyword>
<gene>
    <name evidence="1" type="ordered locus">VMUT_1494</name>
</gene>
<dbReference type="KEGG" id="vmo:VMUT_1494"/>
<evidence type="ECO:0000313" key="2">
    <source>
        <dbReference type="Proteomes" id="UP000007485"/>
    </source>
</evidence>
<proteinExistence type="predicted"/>
<dbReference type="GeneID" id="10289146"/>
<sequence length="138" mass="15381">MTVWSPLWVVPSKCVGEFTVGPFTFITINAEDFAADLLGLFSRCGVLPMIHVPGIARFVIDRNLNARLIARLDNVNEAVVKVGSLGLVRYVFHLASRLNCKGGECIFRGDVSMLDIERFRLRLPIVIKVRLNGKNLVL</sequence>
<dbReference type="AlphaFoldDB" id="F0QTI6"/>
<dbReference type="RefSeq" id="WP_013604861.1">
    <property type="nucleotide sequence ID" value="NC_015151.1"/>
</dbReference>
<dbReference type="eggNOG" id="arCOG06981">
    <property type="taxonomic scope" value="Archaea"/>
</dbReference>
<dbReference type="Proteomes" id="UP000007485">
    <property type="component" value="Chromosome"/>
</dbReference>
<dbReference type="OrthoDB" id="386958at2157"/>
<dbReference type="STRING" id="985053.VMUT_1494"/>
<name>F0QTI6_VULM7</name>
<dbReference type="HOGENOM" id="CLU_1912454_0_0_2"/>
<dbReference type="EMBL" id="CP002529">
    <property type="protein sequence ID" value="ADY01699.1"/>
    <property type="molecule type" value="Genomic_DNA"/>
</dbReference>
<organism evidence="1 2">
    <name type="scientific">Vulcanisaeta moutnovskia (strain 768-28)</name>
    <dbReference type="NCBI Taxonomy" id="985053"/>
    <lineage>
        <taxon>Archaea</taxon>
        <taxon>Thermoproteota</taxon>
        <taxon>Thermoprotei</taxon>
        <taxon>Thermoproteales</taxon>
        <taxon>Thermoproteaceae</taxon>
        <taxon>Vulcanisaeta</taxon>
    </lineage>
</organism>
<protein>
    <submittedName>
        <fullName evidence="1">Uncharacterized protein</fullName>
    </submittedName>
</protein>
<evidence type="ECO:0000313" key="1">
    <source>
        <dbReference type="EMBL" id="ADY01699.1"/>
    </source>
</evidence>